<comment type="pathway">
    <text evidence="3">Sphingolipid metabolism.</text>
</comment>
<accession>A0A7W7YFQ1</accession>
<keyword evidence="14" id="KW-1185">Reference proteome</keyword>
<dbReference type="GO" id="GO:0046872">
    <property type="term" value="F:metal ion binding"/>
    <property type="evidence" value="ECO:0007669"/>
    <property type="project" value="UniProtKB-KW"/>
</dbReference>
<evidence type="ECO:0000256" key="5">
    <source>
        <dbReference type="ARBA" id="ARBA00022723"/>
    </source>
</evidence>
<evidence type="ECO:0000256" key="9">
    <source>
        <dbReference type="ARBA" id="ARBA00022989"/>
    </source>
</evidence>
<dbReference type="SUPFAM" id="SSF56219">
    <property type="entry name" value="DNase I-like"/>
    <property type="match status" value="1"/>
</dbReference>
<keyword evidence="8" id="KW-0746">Sphingolipid metabolism</keyword>
<dbReference type="GO" id="GO:0004527">
    <property type="term" value="F:exonuclease activity"/>
    <property type="evidence" value="ECO:0007669"/>
    <property type="project" value="UniProtKB-KW"/>
</dbReference>
<evidence type="ECO:0000256" key="11">
    <source>
        <dbReference type="ARBA" id="ARBA00023136"/>
    </source>
</evidence>
<name>A0A7W7YFQ1_9BACT</name>
<sequence>MKRWLKRLGIILLGSPLVLAAVMFWNVCHTAIPEPTTFSRVTPPSSYQPQRLRVVTWNLWGILWKTPRRAERMQVIAREIVKMKPDIVGFQEVFVQADRELLASALRETGLPYARYFPSGLVGSGLLLVSRYPIESDGFIRYADGGRPEAVHHGDWWAGKGLSLSTLQLPDGTLLYLANTHMHARYQGQYHATQLSQGRQLIPWAKRVKETGAPALWLGDWNNKPDNDVLVPLAEAGGWNLLTPDKAAIDHIFGSGDAWQWHVLGYGKVKGFLQSDLKVPWSDHAARWIEVELHKRP</sequence>
<dbReference type="Gene3D" id="3.60.10.10">
    <property type="entry name" value="Endonuclease/exonuclease/phosphatase"/>
    <property type="match status" value="1"/>
</dbReference>
<gene>
    <name evidence="13" type="ORF">HNQ65_004976</name>
</gene>
<evidence type="ECO:0000256" key="8">
    <source>
        <dbReference type="ARBA" id="ARBA00022919"/>
    </source>
</evidence>
<evidence type="ECO:0000256" key="4">
    <source>
        <dbReference type="ARBA" id="ARBA00022692"/>
    </source>
</evidence>
<dbReference type="GO" id="GO:0004519">
    <property type="term" value="F:endonuclease activity"/>
    <property type="evidence" value="ECO:0007669"/>
    <property type="project" value="UniProtKB-KW"/>
</dbReference>
<keyword evidence="7" id="KW-0460">Magnesium</keyword>
<evidence type="ECO:0000256" key="1">
    <source>
        <dbReference type="ARBA" id="ARBA00004141"/>
    </source>
</evidence>
<evidence type="ECO:0000256" key="6">
    <source>
        <dbReference type="ARBA" id="ARBA00022801"/>
    </source>
</evidence>
<dbReference type="GO" id="GO:0006665">
    <property type="term" value="P:sphingolipid metabolic process"/>
    <property type="evidence" value="ECO:0007669"/>
    <property type="project" value="UniProtKB-KW"/>
</dbReference>
<dbReference type="GO" id="GO:0016020">
    <property type="term" value="C:membrane"/>
    <property type="evidence" value="ECO:0007669"/>
    <property type="project" value="UniProtKB-SubCell"/>
</dbReference>
<evidence type="ECO:0000256" key="3">
    <source>
        <dbReference type="ARBA" id="ARBA00004991"/>
    </source>
</evidence>
<evidence type="ECO:0000313" key="14">
    <source>
        <dbReference type="Proteomes" id="UP000590740"/>
    </source>
</evidence>
<comment type="subcellular location">
    <subcellularLocation>
        <location evidence="1">Membrane</location>
        <topology evidence="1">Multi-pass membrane protein</topology>
    </subcellularLocation>
</comment>
<evidence type="ECO:0000313" key="13">
    <source>
        <dbReference type="EMBL" id="MBB5035366.1"/>
    </source>
</evidence>
<evidence type="ECO:0000256" key="7">
    <source>
        <dbReference type="ARBA" id="ARBA00022842"/>
    </source>
</evidence>
<evidence type="ECO:0000256" key="2">
    <source>
        <dbReference type="ARBA" id="ARBA00004760"/>
    </source>
</evidence>
<dbReference type="InterPro" id="IPR005135">
    <property type="entry name" value="Endo/exonuclease/phosphatase"/>
</dbReference>
<dbReference type="GO" id="GO:0004767">
    <property type="term" value="F:sphingomyelin phosphodiesterase activity"/>
    <property type="evidence" value="ECO:0007669"/>
    <property type="project" value="InterPro"/>
</dbReference>
<evidence type="ECO:0000259" key="12">
    <source>
        <dbReference type="Pfam" id="PF03372"/>
    </source>
</evidence>
<reference evidence="13 14" key="1">
    <citation type="submission" date="2020-08" db="EMBL/GenBank/DDBJ databases">
        <title>Genomic Encyclopedia of Type Strains, Phase IV (KMG-IV): sequencing the most valuable type-strain genomes for metagenomic binning, comparative biology and taxonomic classification.</title>
        <authorList>
            <person name="Goeker M."/>
        </authorList>
    </citation>
    <scope>NUCLEOTIDE SEQUENCE [LARGE SCALE GENOMIC DNA]</scope>
    <source>
        <strain evidence="13 14">DSM 12252</strain>
    </source>
</reference>
<keyword evidence="5" id="KW-0479">Metal-binding</keyword>
<keyword evidence="10" id="KW-0443">Lipid metabolism</keyword>
<dbReference type="AlphaFoldDB" id="A0A7W7YFQ1"/>
<proteinExistence type="predicted"/>
<evidence type="ECO:0000256" key="10">
    <source>
        <dbReference type="ARBA" id="ARBA00023098"/>
    </source>
</evidence>
<dbReference type="InterPro" id="IPR038772">
    <property type="entry name" value="Sph/SMPD2-like"/>
</dbReference>
<keyword evidence="9" id="KW-1133">Transmembrane helix</keyword>
<keyword evidence="13" id="KW-0255">Endonuclease</keyword>
<dbReference type="InterPro" id="IPR036691">
    <property type="entry name" value="Endo/exonu/phosph_ase_sf"/>
</dbReference>
<dbReference type="Proteomes" id="UP000590740">
    <property type="component" value="Unassembled WGS sequence"/>
</dbReference>
<protein>
    <submittedName>
        <fullName evidence="13">Endonuclease/exonuclease/phosphatase family metal-dependent hydrolase</fullName>
    </submittedName>
</protein>
<comment type="pathway">
    <text evidence="2">Lipid metabolism; sphingolipid metabolism.</text>
</comment>
<dbReference type="EMBL" id="JACHIG010000016">
    <property type="protein sequence ID" value="MBB5035366.1"/>
    <property type="molecule type" value="Genomic_DNA"/>
</dbReference>
<keyword evidence="6 13" id="KW-0378">Hydrolase</keyword>
<comment type="caution">
    <text evidence="13">The sequence shown here is derived from an EMBL/GenBank/DDBJ whole genome shotgun (WGS) entry which is preliminary data.</text>
</comment>
<dbReference type="Pfam" id="PF03372">
    <property type="entry name" value="Exo_endo_phos"/>
    <property type="match status" value="1"/>
</dbReference>
<dbReference type="PANTHER" id="PTHR16320:SF24">
    <property type="entry name" value="PHOSPHODIESTERASE, PUTATIVE-RELATED"/>
    <property type="match status" value="1"/>
</dbReference>
<organism evidence="13 14">
    <name type="scientific">Prosthecobacter vanneervenii</name>
    <dbReference type="NCBI Taxonomy" id="48466"/>
    <lineage>
        <taxon>Bacteria</taxon>
        <taxon>Pseudomonadati</taxon>
        <taxon>Verrucomicrobiota</taxon>
        <taxon>Verrucomicrobiia</taxon>
        <taxon>Verrucomicrobiales</taxon>
        <taxon>Verrucomicrobiaceae</taxon>
        <taxon>Prosthecobacter</taxon>
    </lineage>
</organism>
<feature type="domain" description="Endonuclease/exonuclease/phosphatase" evidence="12">
    <location>
        <begin position="55"/>
        <end position="284"/>
    </location>
</feature>
<keyword evidence="13" id="KW-0540">Nuclease</keyword>
<dbReference type="PANTHER" id="PTHR16320">
    <property type="entry name" value="SPHINGOMYELINASE FAMILY MEMBER"/>
    <property type="match status" value="1"/>
</dbReference>
<keyword evidence="4" id="KW-0812">Transmembrane</keyword>
<keyword evidence="13" id="KW-0269">Exonuclease</keyword>
<keyword evidence="11" id="KW-0472">Membrane</keyword>
<dbReference type="RefSeq" id="WP_184344080.1">
    <property type="nucleotide sequence ID" value="NZ_JACHIG010000016.1"/>
</dbReference>